<dbReference type="RefSeq" id="WP_076696417.1">
    <property type="nucleotide sequence ID" value="NZ_CP015093.1"/>
</dbReference>
<dbReference type="GO" id="GO:0003743">
    <property type="term" value="F:translation initiation factor activity"/>
    <property type="evidence" value="ECO:0007669"/>
    <property type="project" value="UniProtKB-KW"/>
</dbReference>
<dbReference type="EMBL" id="CP015093">
    <property type="protein sequence ID" value="APZ51695.1"/>
    <property type="molecule type" value="Genomic_DNA"/>
</dbReference>
<evidence type="ECO:0000313" key="3">
    <source>
        <dbReference type="Proteomes" id="UP000187059"/>
    </source>
</evidence>
<dbReference type="SUPFAM" id="SSF53067">
    <property type="entry name" value="Actin-like ATPase domain"/>
    <property type="match status" value="1"/>
</dbReference>
<keyword evidence="2" id="KW-0648">Protein biosynthesis</keyword>
<feature type="compositionally biased region" description="Low complexity" evidence="1">
    <location>
        <begin position="323"/>
        <end position="333"/>
    </location>
</feature>
<feature type="region of interest" description="Disordered" evidence="1">
    <location>
        <begin position="659"/>
        <end position="764"/>
    </location>
</feature>
<feature type="region of interest" description="Disordered" evidence="1">
    <location>
        <begin position="845"/>
        <end position="865"/>
    </location>
</feature>
<dbReference type="KEGG" id="paby:Ga0080574_TMP1361"/>
<keyword evidence="2" id="KW-0396">Initiation factor</keyword>
<gene>
    <name evidence="2" type="ORF">Ga0080574_TMP1361</name>
</gene>
<sequence>MAPNFALSLSFEGIALLRRAGTGWIRLSEVALDRDDLDAALRALHEEAETAAPDGAKVILVLPNEQIRYLDLPDPGGDDATRGATVRAALDGATPYAVDELVIDWSRRGDTLLAAAVARETLEEADGFIRAHGFDPVSFTAMPEAGSFEGPAFFGAAPGWSGTPPERLSQPIRIVAAPEPEPAPKPEPVPEPQPEAPAEQTAPDIPAAALAPLPEPAPTKAEEPPAPAEPEIARSETTSPTPPKTEAAKEAEKAAPAETPPSADDVPKAEPKDETETPGPASFGQGVFGPGGNARADTIPAPENEAPRLRAAPAPGKTPPLPGAGAAASGPAPSFTSIRATRDLPPAAPAPSVQPAAEPGTGAAKGKAKLRAREADGAAPVPPAPVPPAATPAKEKDGLGKRARAALSGPARGKAKPAETKQPQAPKKPRKAAKAAPAPAAPPAPAPAAKSAPPGPRPDAVQTAALRRSRNDDPGPATAMTAAATFDLEEERRRMTVFGARNGEPIGGKPRYLGLMLTAVLLLFLAGVAAWASVFLDEGLSRFFGGSDVTETAAVAPQPDATPAPVAAPAPEAEDETALTAIEPAPVAPPPPPPAPTPIPPEGAQAPTPEEAEARYAATGIWQRAPTAPLEPAPDQLEDLYVASVDPKVGQFDAVALPEAPAAGDDLPLDPQRLPPGPDVRFDLDDQGLVRATPEGAISPDGVRVFAGQPPQVPPARSIAETPDPPASDAEAAPQEASDPALQQLQERRPQARPGDLVEQTERANLGGISIAELSRKRPALRPLSAQEQASAQAEAQQAEDTADQAEDSAEPDTPPATELAIANSLAPQPRPGDMAGIVRRAERETVQTASTAPVRMQPGPRVPQNTNVAKEATVRNQINLRQMNLIGVFGKASSRRALVRLSNGRLQNVKVGDRLDGGRVAAIGESELQLTKSGRNIVLRMPSG</sequence>
<dbReference type="Proteomes" id="UP000187059">
    <property type="component" value="Chromosome"/>
</dbReference>
<evidence type="ECO:0000256" key="1">
    <source>
        <dbReference type="SAM" id="MobiDB-lite"/>
    </source>
</evidence>
<keyword evidence="3" id="KW-1185">Reference proteome</keyword>
<feature type="compositionally biased region" description="Pro residues" evidence="1">
    <location>
        <begin position="179"/>
        <end position="195"/>
    </location>
</feature>
<dbReference type="OrthoDB" id="7870459at2"/>
<dbReference type="Gene3D" id="2.30.30.830">
    <property type="match status" value="1"/>
</dbReference>
<dbReference type="InterPro" id="IPR043129">
    <property type="entry name" value="ATPase_NBD"/>
</dbReference>
<feature type="compositionally biased region" description="Pro residues" evidence="1">
    <location>
        <begin position="586"/>
        <end position="601"/>
    </location>
</feature>
<proteinExistence type="predicted"/>
<organism evidence="2 3">
    <name type="scientific">Salipiger abyssi</name>
    <dbReference type="NCBI Taxonomy" id="1250539"/>
    <lineage>
        <taxon>Bacteria</taxon>
        <taxon>Pseudomonadati</taxon>
        <taxon>Pseudomonadota</taxon>
        <taxon>Alphaproteobacteria</taxon>
        <taxon>Rhodobacterales</taxon>
        <taxon>Roseobacteraceae</taxon>
        <taxon>Salipiger</taxon>
    </lineage>
</organism>
<name>A0A1P8UQL9_9RHOB</name>
<feature type="compositionally biased region" description="Pro residues" evidence="1">
    <location>
        <begin position="380"/>
        <end position="390"/>
    </location>
</feature>
<feature type="compositionally biased region" description="Low complexity" evidence="1">
    <location>
        <begin position="196"/>
        <end position="212"/>
    </location>
</feature>
<feature type="compositionally biased region" description="Low complexity" evidence="1">
    <location>
        <begin position="727"/>
        <end position="741"/>
    </location>
</feature>
<reference evidence="2 3" key="1">
    <citation type="submission" date="2016-04" db="EMBL/GenBank/DDBJ databases">
        <title>Deep-sea bacteria in the southern Pacific.</title>
        <authorList>
            <person name="Tang K."/>
        </authorList>
    </citation>
    <scope>NUCLEOTIDE SEQUENCE [LARGE SCALE GENOMIC DNA]</scope>
    <source>
        <strain evidence="2 3">JLT2014</strain>
    </source>
</reference>
<dbReference type="Gene3D" id="3.30.420.380">
    <property type="match status" value="1"/>
</dbReference>
<feature type="region of interest" description="Disordered" evidence="1">
    <location>
        <begin position="782"/>
        <end position="817"/>
    </location>
</feature>
<accession>A0A1P8UQL9</accession>
<evidence type="ECO:0000313" key="2">
    <source>
        <dbReference type="EMBL" id="APZ51695.1"/>
    </source>
</evidence>
<protein>
    <submittedName>
        <fullName evidence="2">Translation initiation factor 2 (IF-2 GTPase)</fullName>
    </submittedName>
</protein>
<dbReference type="AlphaFoldDB" id="A0A1P8UQL9"/>
<feature type="compositionally biased region" description="Acidic residues" evidence="1">
    <location>
        <begin position="801"/>
        <end position="811"/>
    </location>
</feature>
<feature type="compositionally biased region" description="Low complexity" evidence="1">
    <location>
        <begin position="785"/>
        <end position="800"/>
    </location>
</feature>
<feature type="compositionally biased region" description="Basic and acidic residues" evidence="1">
    <location>
        <begin position="246"/>
        <end position="255"/>
    </location>
</feature>
<feature type="compositionally biased region" description="Basic and acidic residues" evidence="1">
    <location>
        <begin position="265"/>
        <end position="275"/>
    </location>
</feature>
<feature type="compositionally biased region" description="Low complexity" evidence="1">
    <location>
        <begin position="350"/>
        <end position="365"/>
    </location>
</feature>
<feature type="region of interest" description="Disordered" evidence="1">
    <location>
        <begin position="178"/>
        <end position="478"/>
    </location>
</feature>
<dbReference type="STRING" id="1250539.Ga0080574_TMP1361"/>
<feature type="region of interest" description="Disordered" evidence="1">
    <location>
        <begin position="555"/>
        <end position="612"/>
    </location>
</feature>